<evidence type="ECO:0000259" key="1">
    <source>
        <dbReference type="Pfam" id="PF03478"/>
    </source>
</evidence>
<name>A0AAE1SGM8_9SOLA</name>
<organism evidence="2 3">
    <name type="scientific">Anisodus tanguticus</name>
    <dbReference type="NCBI Taxonomy" id="243964"/>
    <lineage>
        <taxon>Eukaryota</taxon>
        <taxon>Viridiplantae</taxon>
        <taxon>Streptophyta</taxon>
        <taxon>Embryophyta</taxon>
        <taxon>Tracheophyta</taxon>
        <taxon>Spermatophyta</taxon>
        <taxon>Magnoliopsida</taxon>
        <taxon>eudicotyledons</taxon>
        <taxon>Gunneridae</taxon>
        <taxon>Pentapetalae</taxon>
        <taxon>asterids</taxon>
        <taxon>lamiids</taxon>
        <taxon>Solanales</taxon>
        <taxon>Solanaceae</taxon>
        <taxon>Solanoideae</taxon>
        <taxon>Hyoscyameae</taxon>
        <taxon>Anisodus</taxon>
    </lineage>
</organism>
<sequence length="324" mass="36993">MEDHNDDEEADNDTISSSSSMIYLVLIDHVRQLSSGLKVKGTQEQMVITLVYAKCYKRERLDLWESLENMGRDWAMLWDLVLDLIFRKLPSISDCLRFSLVCKSWFSFVSNNYDALQQLINSSSVEELPLLMIFTDNDVSITNASIYNAAKNIKILDLKLPLANSPSRCCGSSHGWLAFHHRRFRSICLVNPFSDKTIHLPNLIFYIDKITLSKNPSTNPHDFEVAAICKPLDPRDTLAILKPGIKTWSFIFLGPRPSDVIYYNERYYVVLCGGSILFMDNTTMRCEIAQPSLVNVGALEFCLVKTTTNELLRVKRTNPLTKTF</sequence>
<dbReference type="PANTHER" id="PTHR44259">
    <property type="entry name" value="OS07G0183000 PROTEIN-RELATED"/>
    <property type="match status" value="1"/>
</dbReference>
<dbReference type="PANTHER" id="PTHR44259:SF81">
    <property type="entry name" value="DUF295 DOMAIN-CONTAINING PROTEIN"/>
    <property type="match status" value="1"/>
</dbReference>
<dbReference type="EMBL" id="JAVYJV010000005">
    <property type="protein sequence ID" value="KAK4370424.1"/>
    <property type="molecule type" value="Genomic_DNA"/>
</dbReference>
<dbReference type="InterPro" id="IPR005174">
    <property type="entry name" value="KIB1-4_b-propeller"/>
</dbReference>
<accession>A0AAE1SGM8</accession>
<dbReference type="Proteomes" id="UP001291623">
    <property type="component" value="Unassembled WGS sequence"/>
</dbReference>
<reference evidence="2" key="1">
    <citation type="submission" date="2023-12" db="EMBL/GenBank/DDBJ databases">
        <title>Genome assembly of Anisodus tanguticus.</title>
        <authorList>
            <person name="Wang Y.-J."/>
        </authorList>
    </citation>
    <scope>NUCLEOTIDE SEQUENCE</scope>
    <source>
        <strain evidence="2">KB-2021</strain>
        <tissue evidence="2">Leaf</tissue>
    </source>
</reference>
<feature type="domain" description="KIB1-4 beta-propeller" evidence="1">
    <location>
        <begin position="154"/>
        <end position="317"/>
    </location>
</feature>
<gene>
    <name evidence="2" type="ORF">RND71_009899</name>
</gene>
<evidence type="ECO:0000313" key="3">
    <source>
        <dbReference type="Proteomes" id="UP001291623"/>
    </source>
</evidence>
<dbReference type="Pfam" id="PF03478">
    <property type="entry name" value="Beta-prop_KIB1-4"/>
    <property type="match status" value="1"/>
</dbReference>
<dbReference type="AlphaFoldDB" id="A0AAE1SGM8"/>
<dbReference type="InterPro" id="IPR050942">
    <property type="entry name" value="F-box_BR-signaling"/>
</dbReference>
<comment type="caution">
    <text evidence="2">The sequence shown here is derived from an EMBL/GenBank/DDBJ whole genome shotgun (WGS) entry which is preliminary data.</text>
</comment>
<proteinExistence type="predicted"/>
<dbReference type="Gene3D" id="1.20.1280.50">
    <property type="match status" value="1"/>
</dbReference>
<protein>
    <recommendedName>
        <fullName evidence="1">KIB1-4 beta-propeller domain-containing protein</fullName>
    </recommendedName>
</protein>
<keyword evidence="3" id="KW-1185">Reference proteome</keyword>
<evidence type="ECO:0000313" key="2">
    <source>
        <dbReference type="EMBL" id="KAK4370424.1"/>
    </source>
</evidence>